<evidence type="ECO:0000313" key="2">
    <source>
        <dbReference type="Proteomes" id="UP001319180"/>
    </source>
</evidence>
<proteinExistence type="predicted"/>
<evidence type="ECO:0000313" key="1">
    <source>
        <dbReference type="EMBL" id="MBT1687485.1"/>
    </source>
</evidence>
<dbReference type="Proteomes" id="UP001319180">
    <property type="component" value="Unassembled WGS sequence"/>
</dbReference>
<dbReference type="InterPro" id="IPR032710">
    <property type="entry name" value="NTF2-like_dom_sf"/>
</dbReference>
<organism evidence="1 2">
    <name type="scientific">Dawidia soli</name>
    <dbReference type="NCBI Taxonomy" id="2782352"/>
    <lineage>
        <taxon>Bacteria</taxon>
        <taxon>Pseudomonadati</taxon>
        <taxon>Bacteroidota</taxon>
        <taxon>Cytophagia</taxon>
        <taxon>Cytophagales</taxon>
        <taxon>Chryseotaleaceae</taxon>
        <taxon>Dawidia</taxon>
    </lineage>
</organism>
<dbReference type="EMBL" id="JAHESC010000017">
    <property type="protein sequence ID" value="MBT1687485.1"/>
    <property type="molecule type" value="Genomic_DNA"/>
</dbReference>
<gene>
    <name evidence="1" type="ORF">KK078_13020</name>
</gene>
<name>A0AAP2GIJ3_9BACT</name>
<evidence type="ECO:0008006" key="3">
    <source>
        <dbReference type="Google" id="ProtNLM"/>
    </source>
</evidence>
<dbReference type="RefSeq" id="WP_254090717.1">
    <property type="nucleotide sequence ID" value="NZ_JAHESC010000017.1"/>
</dbReference>
<reference evidence="1 2" key="1">
    <citation type="submission" date="2021-05" db="EMBL/GenBank/DDBJ databases">
        <title>A Polyphasic approach of four new species of the genus Ohtaekwangia: Ohtaekwangia histidinii sp. nov., Ohtaekwangia cretensis sp. nov., Ohtaekwangia indiensis sp. nov., Ohtaekwangia reichenbachii sp. nov. from diverse environment.</title>
        <authorList>
            <person name="Octaviana S."/>
        </authorList>
    </citation>
    <scope>NUCLEOTIDE SEQUENCE [LARGE SCALE GENOMIC DNA]</scope>
    <source>
        <strain evidence="1 2">PWU37</strain>
    </source>
</reference>
<dbReference type="SUPFAM" id="SSF54427">
    <property type="entry name" value="NTF2-like"/>
    <property type="match status" value="1"/>
</dbReference>
<dbReference type="AlphaFoldDB" id="A0AAP2GIJ3"/>
<protein>
    <recommendedName>
        <fullName evidence="3">Nuclear transport factor 2 family protein</fullName>
    </recommendedName>
</protein>
<accession>A0AAP2GIJ3</accession>
<comment type="caution">
    <text evidence="1">The sequence shown here is derived from an EMBL/GenBank/DDBJ whole genome shotgun (WGS) entry which is preliminary data.</text>
</comment>
<sequence>MKEDIKQKTEAFFGEYEDRFNRGLSGKPDVEGTAAAFADSFIESSPAGVHAGKNGDEFRKAIPQGIEFYKSIGTRSMNVKKLDVTLIDDFHVMARVHWDSRYRQEGRDVAIEFDVVYFLRDFDGGLKIFAYVTGDEQKVLEQYGLVSKNTTPQEV</sequence>
<keyword evidence="2" id="KW-1185">Reference proteome</keyword>